<name>A0A3R7PVP1_PENVA</name>
<proteinExistence type="predicted"/>
<evidence type="ECO:0000256" key="1">
    <source>
        <dbReference type="SAM" id="MobiDB-lite"/>
    </source>
</evidence>
<evidence type="ECO:0000313" key="3">
    <source>
        <dbReference type="Proteomes" id="UP000283509"/>
    </source>
</evidence>
<reference evidence="2 3" key="1">
    <citation type="submission" date="2018-04" db="EMBL/GenBank/DDBJ databases">
        <authorList>
            <person name="Zhang X."/>
            <person name="Yuan J."/>
            <person name="Li F."/>
            <person name="Xiang J."/>
        </authorList>
    </citation>
    <scope>NUCLEOTIDE SEQUENCE [LARGE SCALE GENOMIC DNA]</scope>
    <source>
        <tissue evidence="2">Muscle</tissue>
    </source>
</reference>
<organism evidence="2 3">
    <name type="scientific">Penaeus vannamei</name>
    <name type="common">Whiteleg shrimp</name>
    <name type="synonym">Litopenaeus vannamei</name>
    <dbReference type="NCBI Taxonomy" id="6689"/>
    <lineage>
        <taxon>Eukaryota</taxon>
        <taxon>Metazoa</taxon>
        <taxon>Ecdysozoa</taxon>
        <taxon>Arthropoda</taxon>
        <taxon>Crustacea</taxon>
        <taxon>Multicrustacea</taxon>
        <taxon>Malacostraca</taxon>
        <taxon>Eumalacostraca</taxon>
        <taxon>Eucarida</taxon>
        <taxon>Decapoda</taxon>
        <taxon>Dendrobranchiata</taxon>
        <taxon>Penaeoidea</taxon>
        <taxon>Penaeidae</taxon>
        <taxon>Penaeus</taxon>
    </lineage>
</organism>
<keyword evidence="3" id="KW-1185">Reference proteome</keyword>
<reference evidence="2 3" key="2">
    <citation type="submission" date="2019-01" db="EMBL/GenBank/DDBJ databases">
        <title>The decoding of complex shrimp genome reveals the adaptation for benthos swimmer, frequently molting mechanism and breeding impact on genome.</title>
        <authorList>
            <person name="Sun Y."/>
            <person name="Gao Y."/>
            <person name="Yu Y."/>
        </authorList>
    </citation>
    <scope>NUCLEOTIDE SEQUENCE [LARGE SCALE GENOMIC DNA]</scope>
    <source>
        <tissue evidence="2">Muscle</tissue>
    </source>
</reference>
<feature type="region of interest" description="Disordered" evidence="1">
    <location>
        <begin position="166"/>
        <end position="190"/>
    </location>
</feature>
<dbReference type="EMBL" id="QCYY01001376">
    <property type="protein sequence ID" value="ROT78460.1"/>
    <property type="molecule type" value="Genomic_DNA"/>
</dbReference>
<comment type="caution">
    <text evidence="2">The sequence shown here is derived from an EMBL/GenBank/DDBJ whole genome shotgun (WGS) entry which is preliminary data.</text>
</comment>
<evidence type="ECO:0000313" key="2">
    <source>
        <dbReference type="EMBL" id="ROT78460.1"/>
    </source>
</evidence>
<dbReference type="Proteomes" id="UP000283509">
    <property type="component" value="Unassembled WGS sequence"/>
</dbReference>
<protein>
    <submittedName>
        <fullName evidence="2">Uncharacterized protein</fullName>
    </submittedName>
</protein>
<dbReference type="AlphaFoldDB" id="A0A3R7PVP1"/>
<feature type="compositionally biased region" description="Basic and acidic residues" evidence="1">
    <location>
        <begin position="16"/>
        <end position="26"/>
    </location>
</feature>
<accession>A0A3R7PVP1</accession>
<feature type="region of interest" description="Disordered" evidence="1">
    <location>
        <begin position="1"/>
        <end position="80"/>
    </location>
</feature>
<sequence>MRKSKEHGTFWPPTGARERPSLPGRRERNRVRAGHLLPAARKARLEPARKPASPALGSARVSGSSGLRERGRIGASPRTRTSLHPYEFPVKGEVPLEEAFLPPERFEVLMERFRCPRRACRCRREVSWSYEKRCKESDESFSVVCGSVRGMLLGGVRNVLKCPRNVSGTRKASSKHSPEKSLPKLALPPPVPLGVPAPPRPQECRPSSSSASLARFLSHPSFGVSLSPFTLLLCLSLSFHPASLSLWSSPLRLAFFLPSCVCHSPHPPSLLFLLFFTFSLLIPSLPPFSSILPLFLSSSLSACPSLLPPFLLHRPLSAPPFAPSIFPSSNSLPSPPSQSILPVSQSTFSFLPLSLPLFLIRFFSLSASPSPHFLSLPLRHTFKYICILTSACLDLPATRSFLFSLSHLTRKGSLSLSRFF</sequence>
<gene>
    <name evidence="2" type="ORF">C7M84_002825</name>
</gene>